<dbReference type="CDD" id="cd07814">
    <property type="entry name" value="SRPBCC_CalC_Aha1-like"/>
    <property type="match status" value="1"/>
</dbReference>
<dbReference type="SUPFAM" id="SSF55961">
    <property type="entry name" value="Bet v1-like"/>
    <property type="match status" value="1"/>
</dbReference>
<name>A0A1C6T800_9ACTN</name>
<reference evidence="4" key="1">
    <citation type="submission" date="2016-06" db="EMBL/GenBank/DDBJ databases">
        <authorList>
            <person name="Varghese N."/>
            <person name="Submissions Spin"/>
        </authorList>
    </citation>
    <scope>NUCLEOTIDE SEQUENCE [LARGE SCALE GENOMIC DNA]</scope>
    <source>
        <strain evidence="4">DSM 45431</strain>
    </source>
</reference>
<evidence type="ECO:0000313" key="4">
    <source>
        <dbReference type="Proteomes" id="UP000199413"/>
    </source>
</evidence>
<proteinExistence type="inferred from homology"/>
<dbReference type="OrthoDB" id="3365660at2"/>
<comment type="similarity">
    <text evidence="1">Belongs to the AHA1 family.</text>
</comment>
<evidence type="ECO:0000256" key="1">
    <source>
        <dbReference type="ARBA" id="ARBA00006817"/>
    </source>
</evidence>
<dbReference type="AlphaFoldDB" id="A0A1C6T800"/>
<evidence type="ECO:0000313" key="3">
    <source>
        <dbReference type="EMBL" id="SCL37921.1"/>
    </source>
</evidence>
<accession>A0A1C6T800</accession>
<organism evidence="3 4">
    <name type="scientific">Micromonospora rhizosphaerae</name>
    <dbReference type="NCBI Taxonomy" id="568872"/>
    <lineage>
        <taxon>Bacteria</taxon>
        <taxon>Bacillati</taxon>
        <taxon>Actinomycetota</taxon>
        <taxon>Actinomycetes</taxon>
        <taxon>Micromonosporales</taxon>
        <taxon>Micromonosporaceae</taxon>
        <taxon>Micromonospora</taxon>
    </lineage>
</organism>
<feature type="domain" description="Activator of Hsp90 ATPase homologue 1/2-like C-terminal" evidence="2">
    <location>
        <begin position="17"/>
        <end position="152"/>
    </location>
</feature>
<dbReference type="Pfam" id="PF08327">
    <property type="entry name" value="AHSA1"/>
    <property type="match status" value="1"/>
</dbReference>
<dbReference type="EMBL" id="FMHV01000002">
    <property type="protein sequence ID" value="SCL37921.1"/>
    <property type="molecule type" value="Genomic_DNA"/>
</dbReference>
<dbReference type="RefSeq" id="WP_091346439.1">
    <property type="nucleotide sequence ID" value="NZ_FMHV01000002.1"/>
</dbReference>
<dbReference type="InterPro" id="IPR023393">
    <property type="entry name" value="START-like_dom_sf"/>
</dbReference>
<gene>
    <name evidence="3" type="ORF">GA0070624_6036</name>
</gene>
<protein>
    <submittedName>
        <fullName evidence="3">Uncharacterized conserved protein YndB, AHSA1/START domain</fullName>
    </submittedName>
</protein>
<keyword evidence="4" id="KW-1185">Reference proteome</keyword>
<evidence type="ECO:0000259" key="2">
    <source>
        <dbReference type="Pfam" id="PF08327"/>
    </source>
</evidence>
<dbReference type="Gene3D" id="3.30.530.20">
    <property type="match status" value="1"/>
</dbReference>
<dbReference type="InterPro" id="IPR013538">
    <property type="entry name" value="ASHA1/2-like_C"/>
</dbReference>
<dbReference type="STRING" id="568872.GA0070624_6036"/>
<dbReference type="Proteomes" id="UP000199413">
    <property type="component" value="Unassembled WGS sequence"/>
</dbReference>
<sequence length="154" mass="17395">MTETTATEELVITRVFDAPRKLVWRAFTDPDQFAQWFGPVGWSVPRDTVDMDVRVGGHQRFVMVNDEDPNMTSPGDGIFSEVVEHELLVGYEEVKDFPGLPDGTRMTLRLEFHEEPGDKTRLVLRQGPFPVDVRTGAEQGWGSSFTKLDALLAR</sequence>